<dbReference type="OrthoDB" id="9025834at2"/>
<dbReference type="PANTHER" id="PTHR31120:SF6">
    <property type="entry name" value="METALLOPROTEASE TIKI HOMOLOG"/>
    <property type="match status" value="1"/>
</dbReference>
<evidence type="ECO:0000313" key="17">
    <source>
        <dbReference type="Proteomes" id="UP000295794"/>
    </source>
</evidence>
<keyword evidence="12" id="KW-0325">Glycoprotein</keyword>
<evidence type="ECO:0000313" key="15">
    <source>
        <dbReference type="EMBL" id="TCU90149.1"/>
    </source>
</evidence>
<dbReference type="GO" id="GO:0046872">
    <property type="term" value="F:metal ion binding"/>
    <property type="evidence" value="ECO:0007669"/>
    <property type="project" value="UniProtKB-KW"/>
</dbReference>
<evidence type="ECO:0000256" key="6">
    <source>
        <dbReference type="ARBA" id="ARBA00022723"/>
    </source>
</evidence>
<dbReference type="Proteomes" id="UP000295794">
    <property type="component" value="Unassembled WGS sequence"/>
</dbReference>
<keyword evidence="17" id="KW-1185">Reference proteome</keyword>
<dbReference type="GO" id="GO:0030178">
    <property type="term" value="P:negative regulation of Wnt signaling pathway"/>
    <property type="evidence" value="ECO:0007669"/>
    <property type="project" value="InterPro"/>
</dbReference>
<evidence type="ECO:0000256" key="9">
    <source>
        <dbReference type="ARBA" id="ARBA00022989"/>
    </source>
</evidence>
<keyword evidence="4" id="KW-0645">Protease</keyword>
<evidence type="ECO:0000256" key="5">
    <source>
        <dbReference type="ARBA" id="ARBA00022692"/>
    </source>
</evidence>
<dbReference type="RefSeq" id="WP_115225660.1">
    <property type="nucleotide sequence ID" value="NZ_CAWOLO010000001.1"/>
</dbReference>
<dbReference type="EMBL" id="UGHR01000001">
    <property type="protein sequence ID" value="STQ89176.1"/>
    <property type="molecule type" value="Genomic_DNA"/>
</dbReference>
<evidence type="ECO:0000256" key="2">
    <source>
        <dbReference type="ARBA" id="ARBA00001941"/>
    </source>
</evidence>
<comment type="cofactor">
    <cofactor evidence="2">
        <name>Co(2+)</name>
        <dbReference type="ChEBI" id="CHEBI:48828"/>
    </cofactor>
</comment>
<comment type="subcellular location">
    <subcellularLocation>
        <location evidence="3">Membrane</location>
        <topology evidence="3">Single-pass type I membrane protein</topology>
    </subcellularLocation>
</comment>
<evidence type="ECO:0000256" key="3">
    <source>
        <dbReference type="ARBA" id="ARBA00004479"/>
    </source>
</evidence>
<evidence type="ECO:0000256" key="10">
    <source>
        <dbReference type="ARBA" id="ARBA00023049"/>
    </source>
</evidence>
<name>A0A377Q1N3_9NEIS</name>
<dbReference type="InterPro" id="IPR002816">
    <property type="entry name" value="TraB/PrgY/GumN_fam"/>
</dbReference>
<evidence type="ECO:0000256" key="8">
    <source>
        <dbReference type="ARBA" id="ARBA00022801"/>
    </source>
</evidence>
<gene>
    <name evidence="15" type="ORF">EV682_101169</name>
    <name evidence="14" type="ORF">NCTC11159_00188</name>
</gene>
<dbReference type="GO" id="GO:0004222">
    <property type="term" value="F:metalloendopeptidase activity"/>
    <property type="evidence" value="ECO:0007669"/>
    <property type="project" value="TreeGrafter"/>
</dbReference>
<dbReference type="CDD" id="cd14789">
    <property type="entry name" value="Tiki"/>
    <property type="match status" value="1"/>
</dbReference>
<accession>A0A377Q1N3</accession>
<evidence type="ECO:0000256" key="12">
    <source>
        <dbReference type="ARBA" id="ARBA00023180"/>
    </source>
</evidence>
<keyword evidence="8" id="KW-0378">Hydrolase</keyword>
<proteinExistence type="predicted"/>
<keyword evidence="6" id="KW-0479">Metal-binding</keyword>
<keyword evidence="10" id="KW-0482">Metalloprotease</keyword>
<dbReference type="EMBL" id="SMBT01000001">
    <property type="protein sequence ID" value="TCU90149.1"/>
    <property type="molecule type" value="Genomic_DNA"/>
</dbReference>
<dbReference type="Pfam" id="PF01963">
    <property type="entry name" value="TraB_PrgY_gumN"/>
    <property type="match status" value="1"/>
</dbReference>
<dbReference type="GO" id="GO:0016020">
    <property type="term" value="C:membrane"/>
    <property type="evidence" value="ECO:0007669"/>
    <property type="project" value="UniProtKB-SubCell"/>
</dbReference>
<dbReference type="PANTHER" id="PTHR31120">
    <property type="entry name" value="METALLOPROTEASE TIKI"/>
    <property type="match status" value="1"/>
</dbReference>
<evidence type="ECO:0000256" key="1">
    <source>
        <dbReference type="ARBA" id="ARBA00001936"/>
    </source>
</evidence>
<dbReference type="Proteomes" id="UP000255108">
    <property type="component" value="Unassembled WGS sequence"/>
</dbReference>
<evidence type="ECO:0000256" key="4">
    <source>
        <dbReference type="ARBA" id="ARBA00022670"/>
    </source>
</evidence>
<feature type="chain" id="PRO_5016564803" evidence="13">
    <location>
        <begin position="26"/>
        <end position="304"/>
    </location>
</feature>
<reference evidence="14 16" key="1">
    <citation type="submission" date="2018-06" db="EMBL/GenBank/DDBJ databases">
        <authorList>
            <consortium name="Pathogen Informatics"/>
            <person name="Doyle S."/>
        </authorList>
    </citation>
    <scope>NUCLEOTIDE SEQUENCE [LARGE SCALE GENOMIC DNA]</scope>
    <source>
        <strain evidence="14 16">NCTC11159</strain>
    </source>
</reference>
<keyword evidence="11" id="KW-0472">Membrane</keyword>
<evidence type="ECO:0000256" key="7">
    <source>
        <dbReference type="ARBA" id="ARBA00022729"/>
    </source>
</evidence>
<evidence type="ECO:0000313" key="14">
    <source>
        <dbReference type="EMBL" id="STQ89176.1"/>
    </source>
</evidence>
<comment type="cofactor">
    <cofactor evidence="1">
        <name>Mn(2+)</name>
        <dbReference type="ChEBI" id="CHEBI:29035"/>
    </cofactor>
</comment>
<dbReference type="GO" id="GO:0006508">
    <property type="term" value="P:proteolysis"/>
    <property type="evidence" value="ECO:0007669"/>
    <property type="project" value="UniProtKB-KW"/>
</dbReference>
<sequence length="304" mass="33936">MLARFRPLIIAVTVASTLLAPLSHAAVSKAVSASNKAESSNSLLWKIEKKGTPASWLYGTAHVGDPRVTQLSPKTEAAFETSKKVVTEIRLDFGMMMEMGKRMLTPEPSLAQIIDKEHYQKLLPALEARGYPEVATAKLKPWAAAMLLMTPVRQPGQMPLDLLFAKMAIEGQKDYSGLETLDEQLSLFETIPENRQIELLYAVLDQQAELEKSYQKILDLYLKQDINGLAEYAAQDDFKMVDQAWLSQWRNQLLEARNPRMAERLGDKLKEGNAFIAVGALHLPGKTGLIQSLRDQGYRVSPVK</sequence>
<keyword evidence="7 13" id="KW-0732">Signal</keyword>
<reference evidence="15 17" key="2">
    <citation type="submission" date="2019-03" db="EMBL/GenBank/DDBJ databases">
        <title>Genomic Encyclopedia of Type Strains, Phase IV (KMG-IV): sequencing the most valuable type-strain genomes for metagenomic binning, comparative biology and taxonomic classification.</title>
        <authorList>
            <person name="Goeker M."/>
        </authorList>
    </citation>
    <scope>NUCLEOTIDE SEQUENCE [LARGE SCALE GENOMIC DNA]</scope>
    <source>
        <strain evidence="15 17">DSM 3764</strain>
    </source>
</reference>
<evidence type="ECO:0000256" key="13">
    <source>
        <dbReference type="SAM" id="SignalP"/>
    </source>
</evidence>
<evidence type="ECO:0000256" key="11">
    <source>
        <dbReference type="ARBA" id="ARBA00023136"/>
    </source>
</evidence>
<dbReference type="AlphaFoldDB" id="A0A377Q1N3"/>
<organism evidence="14 16">
    <name type="scientific">Iodobacter fluviatilis</name>
    <dbReference type="NCBI Taxonomy" id="537"/>
    <lineage>
        <taxon>Bacteria</taxon>
        <taxon>Pseudomonadati</taxon>
        <taxon>Pseudomonadota</taxon>
        <taxon>Betaproteobacteria</taxon>
        <taxon>Neisseriales</taxon>
        <taxon>Chitinibacteraceae</taxon>
        <taxon>Iodobacter</taxon>
    </lineage>
</organism>
<dbReference type="InterPro" id="IPR040230">
    <property type="entry name" value="TIKI1/2-like"/>
</dbReference>
<feature type="signal peptide" evidence="13">
    <location>
        <begin position="1"/>
        <end position="25"/>
    </location>
</feature>
<evidence type="ECO:0000313" key="16">
    <source>
        <dbReference type="Proteomes" id="UP000255108"/>
    </source>
</evidence>
<protein>
    <submittedName>
        <fullName evidence="14">TraB family</fullName>
    </submittedName>
</protein>
<keyword evidence="5" id="KW-0812">Transmembrane</keyword>
<keyword evidence="9" id="KW-1133">Transmembrane helix</keyword>